<name>A0A090GDC1_MESPL</name>
<reference evidence="2" key="1">
    <citation type="submission" date="2014-08" db="EMBL/GenBank/DDBJ databases">
        <authorList>
            <person name="Moulin L."/>
        </authorList>
    </citation>
    <scope>NUCLEOTIDE SEQUENCE [LARGE SCALE GENOMIC DNA]</scope>
</reference>
<dbReference type="Proteomes" id="UP000045285">
    <property type="component" value="Unassembled WGS sequence"/>
</dbReference>
<protein>
    <submittedName>
        <fullName evidence="1">Uncharacterized protein</fullName>
    </submittedName>
</protein>
<gene>
    <name evidence="1" type="ORF">MPL3356_90109</name>
</gene>
<accession>A0A090GDC1</accession>
<dbReference type="AlphaFoldDB" id="A0A090GDC1"/>
<evidence type="ECO:0000313" key="1">
    <source>
        <dbReference type="EMBL" id="CDX28955.1"/>
    </source>
</evidence>
<sequence>MAGLWRFSRFFDPSTEFDLWRLDKPPVRFTMRETNGANAQRGGTDAWIDAGMAAALP</sequence>
<keyword evidence="2" id="KW-1185">Reference proteome</keyword>
<evidence type="ECO:0000313" key="2">
    <source>
        <dbReference type="Proteomes" id="UP000045285"/>
    </source>
</evidence>
<dbReference type="EMBL" id="CCMZ01000076">
    <property type="protein sequence ID" value="CDX28955.1"/>
    <property type="molecule type" value="Genomic_DNA"/>
</dbReference>
<organism evidence="1 2">
    <name type="scientific">Mesorhizobium plurifarium</name>
    <dbReference type="NCBI Taxonomy" id="69974"/>
    <lineage>
        <taxon>Bacteria</taxon>
        <taxon>Pseudomonadati</taxon>
        <taxon>Pseudomonadota</taxon>
        <taxon>Alphaproteobacteria</taxon>
        <taxon>Hyphomicrobiales</taxon>
        <taxon>Phyllobacteriaceae</taxon>
        <taxon>Mesorhizobium</taxon>
    </lineage>
</organism>
<proteinExistence type="predicted"/>